<evidence type="ECO:0000256" key="5">
    <source>
        <dbReference type="ARBA" id="ARBA00023136"/>
    </source>
</evidence>
<evidence type="ECO:0000256" key="2">
    <source>
        <dbReference type="ARBA" id="ARBA00022475"/>
    </source>
</evidence>
<dbReference type="GO" id="GO:0005886">
    <property type="term" value="C:plasma membrane"/>
    <property type="evidence" value="ECO:0007669"/>
    <property type="project" value="UniProtKB-SubCell"/>
</dbReference>
<comment type="caution">
    <text evidence="10">The sequence shown here is derived from an EMBL/GenBank/DDBJ whole genome shotgun (WGS) entry which is preliminary data.</text>
</comment>
<dbReference type="GO" id="GO:0015744">
    <property type="term" value="P:succinate transport"/>
    <property type="evidence" value="ECO:0007669"/>
    <property type="project" value="TreeGrafter"/>
</dbReference>
<evidence type="ECO:0000259" key="9">
    <source>
        <dbReference type="Pfam" id="PF06738"/>
    </source>
</evidence>
<protein>
    <recommendedName>
        <fullName evidence="9">Threonine/serine exporter-like N-terminal domain-containing protein</fullName>
    </recommendedName>
</protein>
<dbReference type="PATRIC" id="fig|332950.4.peg.3881"/>
<feature type="domain" description="Threonine/serine exporter-like N-terminal" evidence="9">
    <location>
        <begin position="14"/>
        <end position="251"/>
    </location>
</feature>
<accession>A0A1E5G724</accession>
<name>A0A1E5G724_9ENTE</name>
<dbReference type="OrthoDB" id="9813917at2"/>
<evidence type="ECO:0000256" key="3">
    <source>
        <dbReference type="ARBA" id="ARBA00022692"/>
    </source>
</evidence>
<dbReference type="RefSeq" id="WP_069665268.1">
    <property type="nucleotide sequence ID" value="NZ_JBHUJJ010000001.1"/>
</dbReference>
<dbReference type="PANTHER" id="PTHR34390:SF2">
    <property type="entry name" value="SUCCINATE TRANSPORTER SUBUNIT YJJP-RELATED"/>
    <property type="match status" value="1"/>
</dbReference>
<evidence type="ECO:0000313" key="10">
    <source>
        <dbReference type="EMBL" id="OEG08431.1"/>
    </source>
</evidence>
<comment type="similarity">
    <text evidence="6">Belongs to the ThrE exporter (TC 2.A.79) family.</text>
</comment>
<dbReference type="InterPro" id="IPR050539">
    <property type="entry name" value="ThrE_Dicarb/AminoAcid_Exp"/>
</dbReference>
<feature type="transmembrane region" description="Helical" evidence="8">
    <location>
        <begin position="144"/>
        <end position="167"/>
    </location>
</feature>
<evidence type="ECO:0000256" key="1">
    <source>
        <dbReference type="ARBA" id="ARBA00004651"/>
    </source>
</evidence>
<dbReference type="InterPro" id="IPR010619">
    <property type="entry name" value="ThrE-like_N"/>
</dbReference>
<dbReference type="GO" id="GO:0022857">
    <property type="term" value="F:transmembrane transporter activity"/>
    <property type="evidence" value="ECO:0007669"/>
    <property type="project" value="InterPro"/>
</dbReference>
<proteinExistence type="inferred from homology"/>
<evidence type="ECO:0000313" key="11">
    <source>
        <dbReference type="Proteomes" id="UP000095094"/>
    </source>
</evidence>
<dbReference type="AlphaFoldDB" id="A0A1E5G724"/>
<evidence type="ECO:0000256" key="4">
    <source>
        <dbReference type="ARBA" id="ARBA00022989"/>
    </source>
</evidence>
<dbReference type="EMBL" id="MIJY01000047">
    <property type="protein sequence ID" value="OEG08431.1"/>
    <property type="molecule type" value="Genomic_DNA"/>
</dbReference>
<keyword evidence="5 8" id="KW-0472">Membrane</keyword>
<evidence type="ECO:0000256" key="7">
    <source>
        <dbReference type="SAM" id="Coils"/>
    </source>
</evidence>
<keyword evidence="7" id="KW-0175">Coiled coil</keyword>
<gene>
    <name evidence="10" type="ORF">BCR25_13545</name>
</gene>
<keyword evidence="4 8" id="KW-1133">Transmembrane helix</keyword>
<evidence type="ECO:0000256" key="8">
    <source>
        <dbReference type="SAM" id="Phobius"/>
    </source>
</evidence>
<comment type="subcellular location">
    <subcellularLocation>
        <location evidence="1">Cell membrane</location>
        <topology evidence="1">Multi-pass membrane protein</topology>
    </subcellularLocation>
</comment>
<keyword evidence="11" id="KW-1185">Reference proteome</keyword>
<dbReference type="Proteomes" id="UP000095094">
    <property type="component" value="Unassembled WGS sequence"/>
</dbReference>
<feature type="coiled-coil region" evidence="7">
    <location>
        <begin position="86"/>
        <end position="113"/>
    </location>
</feature>
<organism evidence="10 11">
    <name type="scientific">Enterococcus termitis</name>
    <dbReference type="NCBI Taxonomy" id="332950"/>
    <lineage>
        <taxon>Bacteria</taxon>
        <taxon>Bacillati</taxon>
        <taxon>Bacillota</taxon>
        <taxon>Bacilli</taxon>
        <taxon>Lactobacillales</taxon>
        <taxon>Enterococcaceae</taxon>
        <taxon>Enterococcus</taxon>
    </lineage>
</organism>
<keyword evidence="3 8" id="KW-0812">Transmembrane</keyword>
<keyword evidence="2" id="KW-1003">Cell membrane</keyword>
<feature type="transmembrane region" description="Helical" evidence="8">
    <location>
        <begin position="173"/>
        <end position="191"/>
    </location>
</feature>
<feature type="transmembrane region" description="Helical" evidence="8">
    <location>
        <begin position="119"/>
        <end position="137"/>
    </location>
</feature>
<dbReference type="Pfam" id="PF06738">
    <property type="entry name" value="ThrE"/>
    <property type="match status" value="1"/>
</dbReference>
<evidence type="ECO:0000256" key="6">
    <source>
        <dbReference type="ARBA" id="ARBA00034125"/>
    </source>
</evidence>
<reference evidence="11" key="1">
    <citation type="submission" date="2016-09" db="EMBL/GenBank/DDBJ databases">
        <authorList>
            <person name="Gulvik C.A."/>
        </authorList>
    </citation>
    <scope>NUCLEOTIDE SEQUENCE [LARGE SCALE GENOMIC DNA]</scope>
    <source>
        <strain evidence="11">LMG 8895</strain>
    </source>
</reference>
<sequence length="253" mass="27677">MDNVKQNNIQLILDTCLLAGKIMTESGSEVYRVEDTMNRIAENAGQKESVSYVTATGLFMGFRSSNFTQLENVTERSINLEKVALVNTLSRQFANQEITLEELNQKLANINSEVPTYSITLQIIAAGIVSCTLMYIFGGSWDDFFATFFIGMAGFCVSYFTNAWLSIKFLDDFLASFTIGLLAYLAVRFHLAGNIDNIIIGAVMPLVPGVAITNSFRDILAGHLLSGTARATEAIFVAGSIGIGIAIIFKLFM</sequence>
<dbReference type="PANTHER" id="PTHR34390">
    <property type="entry name" value="UPF0442 PROTEIN YJJB-RELATED"/>
    <property type="match status" value="1"/>
</dbReference>
<feature type="transmembrane region" description="Helical" evidence="8">
    <location>
        <begin position="234"/>
        <end position="252"/>
    </location>
</feature>